<keyword evidence="1" id="KW-0175">Coiled coil</keyword>
<evidence type="ECO:0000256" key="2">
    <source>
        <dbReference type="SAM" id="MobiDB-lite"/>
    </source>
</evidence>
<evidence type="ECO:0000313" key="4">
    <source>
        <dbReference type="Proteomes" id="UP000069940"/>
    </source>
</evidence>
<dbReference type="GeneID" id="115255333"/>
<sequence>MEVISTRSSRTARIALRLQQLEEEHAIELRKIEAERRALALEREALHAKYMLLQKQASIKAVRRNKVGTNDNKPSNDGDTQDAHGRAADLSKGITVSGIQSEKQSNQPIRPLFTELADRSQLSTGIQQQNIGAFPVAILKEQSEIMQCNEKTVEEKFVLLPCHAGESSTTFRELVDPNWELYHTQANSSTDQRLPIIASQRIIEHSFGNDSRDPNYNNAENCAANEVQLLEREKIKYHARVKRMKWFGIQLDPDTGQRSKKVPESSKNLMSNNEVQFLTDVSKSIAAPLLDSHRNGNETNPERPHDSTCCSRGSMDQLISLSATSIATSFACNSNVVGWCFDLNLSIFPPSGNLKAELLLNISTVLKSVSHQLTQIDTAILHQHKNKLSPSRSLIYHSRLWHRYGRSHSCRYSCWKAYDQPRGASLLRNRERNYVRSEDKRRDEKHVNDTTTTWMGYMTDCENPNVMMFGKNANVVSCISSLKRLDRNAARKGVKDSSSKYVNYCFISWGQNDRHDGSACLRHEIQKDTIQQVIMDFVWVGARNQRLVATVMYLARLRDVCSQSSVFERFINNASSVCAPPAKLELESTMSDALQLPMIRSDDADKINIETEQTLTSVFGVNVDPRGCIGRNRGAIRIQDSEENVDRGSKLYRGVWRREVKCAGIIKCAGNDYQFENGDHDVRGERYRQLNEIYFRERQDVITVPNSRRLQDNDRRNSYHRVVSYRFSRDDDYELISVYSSQIVGSVRQASVTMLQSEAIF</sequence>
<feature type="compositionally biased region" description="Basic and acidic residues" evidence="2">
    <location>
        <begin position="291"/>
        <end position="306"/>
    </location>
</feature>
<evidence type="ECO:0000313" key="3">
    <source>
        <dbReference type="EnsemblMetazoa" id="AALFPA23_023195.P34496"/>
    </source>
</evidence>
<feature type="region of interest" description="Disordered" evidence="2">
    <location>
        <begin position="291"/>
        <end position="310"/>
    </location>
</feature>
<dbReference type="RefSeq" id="XP_029709205.2">
    <property type="nucleotide sequence ID" value="XM_029853345.2"/>
</dbReference>
<feature type="region of interest" description="Disordered" evidence="2">
    <location>
        <begin position="63"/>
        <end position="85"/>
    </location>
</feature>
<accession>A0ABM2A018</accession>
<reference evidence="3" key="2">
    <citation type="submission" date="2025-05" db="UniProtKB">
        <authorList>
            <consortium name="EnsemblMetazoa"/>
        </authorList>
    </citation>
    <scope>IDENTIFICATION</scope>
    <source>
        <strain evidence="3">Foshan</strain>
    </source>
</reference>
<dbReference type="Proteomes" id="UP000069940">
    <property type="component" value="Unassembled WGS sequence"/>
</dbReference>
<feature type="coiled-coil region" evidence="1">
    <location>
        <begin position="18"/>
        <end position="49"/>
    </location>
</feature>
<protein>
    <submittedName>
        <fullName evidence="3">Uncharacterized protein</fullName>
    </submittedName>
</protein>
<keyword evidence="4" id="KW-1185">Reference proteome</keyword>
<reference evidence="4" key="1">
    <citation type="journal article" date="2015" name="Proc. Natl. Acad. Sci. U.S.A.">
        <title>Genome sequence of the Asian Tiger mosquito, Aedes albopictus, reveals insights into its biology, genetics, and evolution.</title>
        <authorList>
            <person name="Chen X.G."/>
            <person name="Jiang X."/>
            <person name="Gu J."/>
            <person name="Xu M."/>
            <person name="Wu Y."/>
            <person name="Deng Y."/>
            <person name="Zhang C."/>
            <person name="Bonizzoni M."/>
            <person name="Dermauw W."/>
            <person name="Vontas J."/>
            <person name="Armbruster P."/>
            <person name="Huang X."/>
            <person name="Yang Y."/>
            <person name="Zhang H."/>
            <person name="He W."/>
            <person name="Peng H."/>
            <person name="Liu Y."/>
            <person name="Wu K."/>
            <person name="Chen J."/>
            <person name="Lirakis M."/>
            <person name="Topalis P."/>
            <person name="Van Leeuwen T."/>
            <person name="Hall A.B."/>
            <person name="Jiang X."/>
            <person name="Thorpe C."/>
            <person name="Mueller R.L."/>
            <person name="Sun C."/>
            <person name="Waterhouse R.M."/>
            <person name="Yan G."/>
            <person name="Tu Z.J."/>
            <person name="Fang X."/>
            <person name="James A.A."/>
        </authorList>
    </citation>
    <scope>NUCLEOTIDE SEQUENCE [LARGE SCALE GENOMIC DNA]</scope>
    <source>
        <strain evidence="4">Foshan</strain>
    </source>
</reference>
<organism evidence="3 4">
    <name type="scientific">Aedes albopictus</name>
    <name type="common">Asian tiger mosquito</name>
    <name type="synonym">Stegomyia albopicta</name>
    <dbReference type="NCBI Taxonomy" id="7160"/>
    <lineage>
        <taxon>Eukaryota</taxon>
        <taxon>Metazoa</taxon>
        <taxon>Ecdysozoa</taxon>
        <taxon>Arthropoda</taxon>
        <taxon>Hexapoda</taxon>
        <taxon>Insecta</taxon>
        <taxon>Pterygota</taxon>
        <taxon>Neoptera</taxon>
        <taxon>Endopterygota</taxon>
        <taxon>Diptera</taxon>
        <taxon>Nematocera</taxon>
        <taxon>Culicoidea</taxon>
        <taxon>Culicidae</taxon>
        <taxon>Culicinae</taxon>
        <taxon>Aedini</taxon>
        <taxon>Aedes</taxon>
        <taxon>Stegomyia</taxon>
    </lineage>
</organism>
<dbReference type="EnsemblMetazoa" id="AALFPA23_023195.R34496">
    <property type="protein sequence ID" value="AALFPA23_023195.P34496"/>
    <property type="gene ID" value="AALFPA23_023195"/>
</dbReference>
<feature type="compositionally biased region" description="Polar residues" evidence="2">
    <location>
        <begin position="67"/>
        <end position="78"/>
    </location>
</feature>
<name>A0ABM2A018_AEDAL</name>
<proteinExistence type="predicted"/>
<evidence type="ECO:0000256" key="1">
    <source>
        <dbReference type="SAM" id="Coils"/>
    </source>
</evidence>